<dbReference type="RefSeq" id="WP_015236084.1">
    <property type="nucleotide sequence ID" value="NC_019793.1"/>
</dbReference>
<name>L0A3M3_DEIPD</name>
<evidence type="ECO:0000256" key="3">
    <source>
        <dbReference type="ARBA" id="ARBA00022679"/>
    </source>
</evidence>
<dbReference type="PATRIC" id="fig|937777.3.peg.2304"/>
<dbReference type="eggNOG" id="COG0436">
    <property type="taxonomic scope" value="Bacteria"/>
</dbReference>
<dbReference type="InterPro" id="IPR015421">
    <property type="entry name" value="PyrdxlP-dep_Trfase_major"/>
</dbReference>
<dbReference type="EMBL" id="CP003382">
    <property type="protein sequence ID" value="AFZ67782.1"/>
    <property type="molecule type" value="Genomic_DNA"/>
</dbReference>
<dbReference type="Gene3D" id="3.40.640.10">
    <property type="entry name" value="Type I PLP-dependent aspartate aminotransferase-like (Major domain)"/>
    <property type="match status" value="1"/>
</dbReference>
<sequence>MSFVSRRAASMPHSVFTTMDRAKARAREAGLDIIDLSIGSSDLPPPASVLDALCHAVPDTATHRYPMHSDTRELRSAAQGYFQGRFGVTLDVEREVLPLIGAQEGLAHLLLAVTDPGDTILLPDPGYPPYLGAARLASLDVHFLALREERDFLPDLGAIPEDVRRRAKVLLLNYPNNPTSATAPLPFFEDAARFCREHGLLLVHDHPYAEMTFGEYRAPSVLQVEGALDIAVELHSLSKSFHMGGFRVGFAAGNAQALAALARVKGAVDFHQYLGIQRAAAHALSLPPEVARAGAAVFQARRDALVQAMRAQGWEVQLPRASMYVWWELPPAAGQDSLEFAQQLAVQTGLVLAPGSAFGALGEGYVRFALVREPGALAGAVERLAAFLAKGVEGAS</sequence>
<dbReference type="HOGENOM" id="CLU_017584_4_5_0"/>
<dbReference type="PANTHER" id="PTHR42832">
    <property type="entry name" value="AMINO ACID AMINOTRANSFERASE"/>
    <property type="match status" value="1"/>
</dbReference>
<accession>L0A3M3</accession>
<dbReference type="Proteomes" id="UP000010467">
    <property type="component" value="Chromosome"/>
</dbReference>
<keyword evidence="2 5" id="KW-0032">Aminotransferase</keyword>
<feature type="domain" description="Aminotransferase class I/classII large" evidence="4">
    <location>
        <begin position="32"/>
        <end position="383"/>
    </location>
</feature>
<dbReference type="InterPro" id="IPR015424">
    <property type="entry name" value="PyrdxlP-dep_Trfase"/>
</dbReference>
<evidence type="ECO:0000313" key="5">
    <source>
        <dbReference type="EMBL" id="AFZ67782.1"/>
    </source>
</evidence>
<dbReference type="GO" id="GO:0008483">
    <property type="term" value="F:transaminase activity"/>
    <property type="evidence" value="ECO:0007669"/>
    <property type="project" value="UniProtKB-KW"/>
</dbReference>
<evidence type="ECO:0000313" key="6">
    <source>
        <dbReference type="Proteomes" id="UP000010467"/>
    </source>
</evidence>
<proteinExistence type="predicted"/>
<dbReference type="Pfam" id="PF00155">
    <property type="entry name" value="Aminotran_1_2"/>
    <property type="match status" value="1"/>
</dbReference>
<dbReference type="AlphaFoldDB" id="L0A3M3"/>
<reference evidence="6" key="1">
    <citation type="submission" date="2012-03" db="EMBL/GenBank/DDBJ databases">
        <title>Complete sequence of chromosome of Deinococcus peraridilitoris DSM 19664.</title>
        <authorList>
            <person name="Lucas S."/>
            <person name="Copeland A."/>
            <person name="Lapidus A."/>
            <person name="Glavina del Rio T."/>
            <person name="Dalin E."/>
            <person name="Tice H."/>
            <person name="Bruce D."/>
            <person name="Goodwin L."/>
            <person name="Pitluck S."/>
            <person name="Peters L."/>
            <person name="Mikhailova N."/>
            <person name="Lu M."/>
            <person name="Kyrpides N."/>
            <person name="Mavromatis K."/>
            <person name="Ivanova N."/>
            <person name="Brettin T."/>
            <person name="Detter J.C."/>
            <person name="Han C."/>
            <person name="Larimer F."/>
            <person name="Land M."/>
            <person name="Hauser L."/>
            <person name="Markowitz V."/>
            <person name="Cheng J.-F."/>
            <person name="Hugenholtz P."/>
            <person name="Woyke T."/>
            <person name="Wu D."/>
            <person name="Pukall R."/>
            <person name="Steenblock K."/>
            <person name="Brambilla E."/>
            <person name="Klenk H.-P."/>
            <person name="Eisen J.A."/>
        </authorList>
    </citation>
    <scope>NUCLEOTIDE SEQUENCE [LARGE SCALE GENOMIC DNA]</scope>
    <source>
        <strain evidence="6">DSM 19664 / LMG 22246 / CIP 109416 / KR-200</strain>
    </source>
</reference>
<evidence type="ECO:0000259" key="4">
    <source>
        <dbReference type="Pfam" id="PF00155"/>
    </source>
</evidence>
<dbReference type="STRING" id="937777.Deipe_2302"/>
<dbReference type="KEGG" id="dpd:Deipe_2302"/>
<evidence type="ECO:0000256" key="1">
    <source>
        <dbReference type="ARBA" id="ARBA00001933"/>
    </source>
</evidence>
<dbReference type="InterPro" id="IPR004839">
    <property type="entry name" value="Aminotransferase_I/II_large"/>
</dbReference>
<evidence type="ECO:0000256" key="2">
    <source>
        <dbReference type="ARBA" id="ARBA00022576"/>
    </source>
</evidence>
<organism evidence="5 6">
    <name type="scientific">Deinococcus peraridilitoris (strain DSM 19664 / LMG 22246 / CIP 109416 / KR-200)</name>
    <dbReference type="NCBI Taxonomy" id="937777"/>
    <lineage>
        <taxon>Bacteria</taxon>
        <taxon>Thermotogati</taxon>
        <taxon>Deinococcota</taxon>
        <taxon>Deinococci</taxon>
        <taxon>Deinococcales</taxon>
        <taxon>Deinococcaceae</taxon>
        <taxon>Deinococcus</taxon>
    </lineage>
</organism>
<protein>
    <submittedName>
        <fullName evidence="5">Aspartate/tyrosine/aromatic aminotransferase</fullName>
    </submittedName>
</protein>
<gene>
    <name evidence="5" type="ordered locus">Deipe_2302</name>
</gene>
<dbReference type="CDD" id="cd00609">
    <property type="entry name" value="AAT_like"/>
    <property type="match status" value="1"/>
</dbReference>
<dbReference type="GO" id="GO:0030170">
    <property type="term" value="F:pyridoxal phosphate binding"/>
    <property type="evidence" value="ECO:0007669"/>
    <property type="project" value="InterPro"/>
</dbReference>
<dbReference type="PANTHER" id="PTHR42832:SF2">
    <property type="entry name" value="ASPARTATE TRANSAMINASE"/>
    <property type="match status" value="1"/>
</dbReference>
<keyword evidence="3 5" id="KW-0808">Transferase</keyword>
<dbReference type="Gene3D" id="3.90.1150.10">
    <property type="entry name" value="Aspartate Aminotransferase, domain 1"/>
    <property type="match status" value="1"/>
</dbReference>
<dbReference type="InterPro" id="IPR050881">
    <property type="entry name" value="LL-DAP_aminotransferase"/>
</dbReference>
<keyword evidence="6" id="KW-1185">Reference proteome</keyword>
<dbReference type="InterPro" id="IPR015422">
    <property type="entry name" value="PyrdxlP-dep_Trfase_small"/>
</dbReference>
<comment type="cofactor">
    <cofactor evidence="1">
        <name>pyridoxal 5'-phosphate</name>
        <dbReference type="ChEBI" id="CHEBI:597326"/>
    </cofactor>
</comment>
<dbReference type="SUPFAM" id="SSF53383">
    <property type="entry name" value="PLP-dependent transferases"/>
    <property type="match status" value="1"/>
</dbReference>